<dbReference type="SUPFAM" id="SSF53474">
    <property type="entry name" value="alpha/beta-Hydrolases"/>
    <property type="match status" value="1"/>
</dbReference>
<dbReference type="Proteomes" id="UP001302676">
    <property type="component" value="Unassembled WGS sequence"/>
</dbReference>
<name>A0AAN6ZR81_9PEZI</name>
<dbReference type="PANTHER" id="PTHR43798:SF33">
    <property type="entry name" value="HYDROLASE, PUTATIVE (AFU_ORTHOLOGUE AFUA_2G14860)-RELATED"/>
    <property type="match status" value="1"/>
</dbReference>
<organism evidence="3 4">
    <name type="scientific">Dichotomopilus funicola</name>
    <dbReference type="NCBI Taxonomy" id="1934379"/>
    <lineage>
        <taxon>Eukaryota</taxon>
        <taxon>Fungi</taxon>
        <taxon>Dikarya</taxon>
        <taxon>Ascomycota</taxon>
        <taxon>Pezizomycotina</taxon>
        <taxon>Sordariomycetes</taxon>
        <taxon>Sordariomycetidae</taxon>
        <taxon>Sordariales</taxon>
        <taxon>Chaetomiaceae</taxon>
        <taxon>Dichotomopilus</taxon>
    </lineage>
</organism>
<dbReference type="InterPro" id="IPR029058">
    <property type="entry name" value="AB_hydrolase_fold"/>
</dbReference>
<reference evidence="3" key="1">
    <citation type="journal article" date="2023" name="Mol. Phylogenet. Evol.">
        <title>Genome-scale phylogeny and comparative genomics of the fungal order Sordariales.</title>
        <authorList>
            <person name="Hensen N."/>
            <person name="Bonometti L."/>
            <person name="Westerberg I."/>
            <person name="Brannstrom I.O."/>
            <person name="Guillou S."/>
            <person name="Cros-Aarteil S."/>
            <person name="Calhoun S."/>
            <person name="Haridas S."/>
            <person name="Kuo A."/>
            <person name="Mondo S."/>
            <person name="Pangilinan J."/>
            <person name="Riley R."/>
            <person name="LaButti K."/>
            <person name="Andreopoulos B."/>
            <person name="Lipzen A."/>
            <person name="Chen C."/>
            <person name="Yan M."/>
            <person name="Daum C."/>
            <person name="Ng V."/>
            <person name="Clum A."/>
            <person name="Steindorff A."/>
            <person name="Ohm R.A."/>
            <person name="Martin F."/>
            <person name="Silar P."/>
            <person name="Natvig D.O."/>
            <person name="Lalanne C."/>
            <person name="Gautier V."/>
            <person name="Ament-Velasquez S.L."/>
            <person name="Kruys A."/>
            <person name="Hutchinson M.I."/>
            <person name="Powell A.J."/>
            <person name="Barry K."/>
            <person name="Miller A.N."/>
            <person name="Grigoriev I.V."/>
            <person name="Debuchy R."/>
            <person name="Gladieux P."/>
            <person name="Hiltunen Thoren M."/>
            <person name="Johannesson H."/>
        </authorList>
    </citation>
    <scope>NUCLEOTIDE SEQUENCE</scope>
    <source>
        <strain evidence="3">CBS 141.50</strain>
    </source>
</reference>
<keyword evidence="4" id="KW-1185">Reference proteome</keyword>
<dbReference type="EMBL" id="MU853555">
    <property type="protein sequence ID" value="KAK4147937.1"/>
    <property type="molecule type" value="Genomic_DNA"/>
</dbReference>
<dbReference type="GeneID" id="87821878"/>
<dbReference type="RefSeq" id="XP_062641308.1">
    <property type="nucleotide sequence ID" value="XM_062785265.1"/>
</dbReference>
<gene>
    <name evidence="3" type="ORF">C8A04DRAFT_8856</name>
</gene>
<dbReference type="GO" id="GO:0016020">
    <property type="term" value="C:membrane"/>
    <property type="evidence" value="ECO:0007669"/>
    <property type="project" value="TreeGrafter"/>
</dbReference>
<dbReference type="AlphaFoldDB" id="A0AAN6ZR81"/>
<dbReference type="GO" id="GO:0016787">
    <property type="term" value="F:hydrolase activity"/>
    <property type="evidence" value="ECO:0007669"/>
    <property type="project" value="UniProtKB-KW"/>
</dbReference>
<evidence type="ECO:0000313" key="4">
    <source>
        <dbReference type="Proteomes" id="UP001302676"/>
    </source>
</evidence>
<dbReference type="Gene3D" id="3.40.50.1820">
    <property type="entry name" value="alpha/beta hydrolase"/>
    <property type="match status" value="1"/>
</dbReference>
<protein>
    <submittedName>
        <fullName evidence="3">Alpha/Beta hydrolase protein</fullName>
    </submittedName>
</protein>
<accession>A0AAN6ZR81</accession>
<dbReference type="PANTHER" id="PTHR43798">
    <property type="entry name" value="MONOACYLGLYCEROL LIPASE"/>
    <property type="match status" value="1"/>
</dbReference>
<dbReference type="Pfam" id="PF00561">
    <property type="entry name" value="Abhydrolase_1"/>
    <property type="match status" value="1"/>
</dbReference>
<reference evidence="3" key="2">
    <citation type="submission" date="2023-05" db="EMBL/GenBank/DDBJ databases">
        <authorList>
            <consortium name="Lawrence Berkeley National Laboratory"/>
            <person name="Steindorff A."/>
            <person name="Hensen N."/>
            <person name="Bonometti L."/>
            <person name="Westerberg I."/>
            <person name="Brannstrom I.O."/>
            <person name="Guillou S."/>
            <person name="Cros-Aarteil S."/>
            <person name="Calhoun S."/>
            <person name="Haridas S."/>
            <person name="Kuo A."/>
            <person name="Mondo S."/>
            <person name="Pangilinan J."/>
            <person name="Riley R."/>
            <person name="Labutti K."/>
            <person name="Andreopoulos B."/>
            <person name="Lipzen A."/>
            <person name="Chen C."/>
            <person name="Yanf M."/>
            <person name="Daum C."/>
            <person name="Ng V."/>
            <person name="Clum A."/>
            <person name="Ohm R."/>
            <person name="Martin F."/>
            <person name="Silar P."/>
            <person name="Natvig D."/>
            <person name="Lalanne C."/>
            <person name="Gautier V."/>
            <person name="Ament-Velasquez S.L."/>
            <person name="Kruys A."/>
            <person name="Hutchinson M.I."/>
            <person name="Powell A.J."/>
            <person name="Barry K."/>
            <person name="Miller A.N."/>
            <person name="Grigoriev I.V."/>
            <person name="Debuchy R."/>
            <person name="Gladieux P."/>
            <person name="Thoren M.H."/>
            <person name="Johannesson H."/>
        </authorList>
    </citation>
    <scope>NUCLEOTIDE SEQUENCE</scope>
    <source>
        <strain evidence="3">CBS 141.50</strain>
    </source>
</reference>
<proteinExistence type="predicted"/>
<feature type="compositionally biased region" description="Basic residues" evidence="1">
    <location>
        <begin position="245"/>
        <end position="255"/>
    </location>
</feature>
<feature type="compositionally biased region" description="Polar residues" evidence="1">
    <location>
        <begin position="259"/>
        <end position="275"/>
    </location>
</feature>
<evidence type="ECO:0000259" key="2">
    <source>
        <dbReference type="Pfam" id="PF00561"/>
    </source>
</evidence>
<evidence type="ECO:0000313" key="3">
    <source>
        <dbReference type="EMBL" id="KAK4147937.1"/>
    </source>
</evidence>
<sequence>MSFFNRLGLGSQAEGDNTGLVVASTAIATTVVVTLLRRYLWPTQPKVLNSPLRTVVSVLSQDKFNELAYKPDNFPGARDVETPYGSVRVYEWGPPDGEKVVLVHGISTSCMTLTKLANALVEEKGCRVMLFDLFGRGYSDNPSDLPHDDRLYTTQILIALASSPDLSWTGPHAFRMVGYSLGGGIAVNFATSFPHLVSSLVLLAPAGLIRPASFGVLTRAIFTSGIIPPRILTWILRKRLKKPIRSSGKRGRNHKAAVNPNSAPHNPDPESTTTAKPDPVAGALAETAPLLDNDAVDFTGEPRNALEKRVLRGVHWQLANHVGFVPAFMSCIRYAPMLGQQAAWARLAERAPGTTAIILGDGDEIIDPEEYATDALPLVGGAGRVHWTMVPGGHDFPMTFARETLVEIYKAWGW</sequence>
<feature type="domain" description="AB hydrolase-1" evidence="2">
    <location>
        <begin position="100"/>
        <end position="211"/>
    </location>
</feature>
<keyword evidence="3" id="KW-0378">Hydrolase</keyword>
<evidence type="ECO:0000256" key="1">
    <source>
        <dbReference type="SAM" id="MobiDB-lite"/>
    </source>
</evidence>
<dbReference type="InterPro" id="IPR000073">
    <property type="entry name" value="AB_hydrolase_1"/>
</dbReference>
<comment type="caution">
    <text evidence="3">The sequence shown here is derived from an EMBL/GenBank/DDBJ whole genome shotgun (WGS) entry which is preliminary data.</text>
</comment>
<dbReference type="InterPro" id="IPR050266">
    <property type="entry name" value="AB_hydrolase_sf"/>
</dbReference>
<dbReference type="PRINTS" id="PR00111">
    <property type="entry name" value="ABHYDROLASE"/>
</dbReference>
<feature type="region of interest" description="Disordered" evidence="1">
    <location>
        <begin position="245"/>
        <end position="278"/>
    </location>
</feature>